<protein>
    <recommendedName>
        <fullName evidence="9">ABC transporter domain-containing protein</fullName>
    </recommendedName>
</protein>
<feature type="transmembrane region" description="Helical" evidence="8">
    <location>
        <begin position="436"/>
        <end position="460"/>
    </location>
</feature>
<reference evidence="10" key="1">
    <citation type="submission" date="2023-10" db="EMBL/GenBank/DDBJ databases">
        <authorList>
            <person name="Chen Y."/>
            <person name="Shah S."/>
            <person name="Dougan E. K."/>
            <person name="Thang M."/>
            <person name="Chan C."/>
        </authorList>
    </citation>
    <scope>NUCLEOTIDE SEQUENCE [LARGE SCALE GENOMIC DNA]</scope>
</reference>
<dbReference type="PROSITE" id="PS50893">
    <property type="entry name" value="ABC_TRANSPORTER_2"/>
    <property type="match status" value="1"/>
</dbReference>
<evidence type="ECO:0000256" key="5">
    <source>
        <dbReference type="ARBA" id="ARBA00022840"/>
    </source>
</evidence>
<keyword evidence="4" id="KW-0547">Nucleotide-binding</keyword>
<keyword evidence="11" id="KW-1185">Reference proteome</keyword>
<evidence type="ECO:0000256" key="1">
    <source>
        <dbReference type="ARBA" id="ARBA00004141"/>
    </source>
</evidence>
<dbReference type="Proteomes" id="UP001189429">
    <property type="component" value="Unassembled WGS sequence"/>
</dbReference>
<evidence type="ECO:0000256" key="2">
    <source>
        <dbReference type="ARBA" id="ARBA00022448"/>
    </source>
</evidence>
<comment type="caution">
    <text evidence="10">The sequence shown here is derived from an EMBL/GenBank/DDBJ whole genome shotgun (WGS) entry which is preliminary data.</text>
</comment>
<evidence type="ECO:0000256" key="4">
    <source>
        <dbReference type="ARBA" id="ARBA00022741"/>
    </source>
</evidence>
<proteinExistence type="predicted"/>
<dbReference type="PROSITE" id="PS00211">
    <property type="entry name" value="ABC_TRANSPORTER_1"/>
    <property type="match status" value="1"/>
</dbReference>
<keyword evidence="3 8" id="KW-0812">Transmembrane</keyword>
<feature type="domain" description="ABC transporter" evidence="9">
    <location>
        <begin position="10"/>
        <end position="262"/>
    </location>
</feature>
<keyword evidence="6 8" id="KW-1133">Transmembrane helix</keyword>
<dbReference type="InterPro" id="IPR043926">
    <property type="entry name" value="ABCG_dom"/>
</dbReference>
<evidence type="ECO:0000256" key="3">
    <source>
        <dbReference type="ARBA" id="ARBA00022692"/>
    </source>
</evidence>
<accession>A0ABN9U9G5</accession>
<feature type="transmembrane region" description="Helical" evidence="8">
    <location>
        <begin position="472"/>
        <end position="494"/>
    </location>
</feature>
<dbReference type="EMBL" id="CAUYUJ010015474">
    <property type="protein sequence ID" value="CAK0854398.1"/>
    <property type="molecule type" value="Genomic_DNA"/>
</dbReference>
<evidence type="ECO:0000313" key="10">
    <source>
        <dbReference type="EMBL" id="CAK0854398.1"/>
    </source>
</evidence>
<dbReference type="PANTHER" id="PTHR48041:SF41">
    <property type="entry name" value="ABC TRANSPORTER G FAMILY"/>
    <property type="match status" value="1"/>
</dbReference>
<dbReference type="PANTHER" id="PTHR48041">
    <property type="entry name" value="ABC TRANSPORTER G FAMILY MEMBER 28"/>
    <property type="match status" value="1"/>
</dbReference>
<evidence type="ECO:0000313" key="11">
    <source>
        <dbReference type="Proteomes" id="UP001189429"/>
    </source>
</evidence>
<evidence type="ECO:0000256" key="7">
    <source>
        <dbReference type="ARBA" id="ARBA00023136"/>
    </source>
</evidence>
<organism evidence="10 11">
    <name type="scientific">Prorocentrum cordatum</name>
    <dbReference type="NCBI Taxonomy" id="2364126"/>
    <lineage>
        <taxon>Eukaryota</taxon>
        <taxon>Sar</taxon>
        <taxon>Alveolata</taxon>
        <taxon>Dinophyceae</taxon>
        <taxon>Prorocentrales</taxon>
        <taxon>Prorocentraceae</taxon>
        <taxon>Prorocentrum</taxon>
    </lineage>
</organism>
<dbReference type="InterPro" id="IPR027417">
    <property type="entry name" value="P-loop_NTPase"/>
</dbReference>
<evidence type="ECO:0000256" key="8">
    <source>
        <dbReference type="SAM" id="Phobius"/>
    </source>
</evidence>
<dbReference type="InterPro" id="IPR017871">
    <property type="entry name" value="ABC_transporter-like_CS"/>
</dbReference>
<feature type="transmembrane region" description="Helical" evidence="8">
    <location>
        <begin position="587"/>
        <end position="608"/>
    </location>
</feature>
<sequence length="630" mass="68877">MAALHGGITLEWRDVTYRLPPGKAGGVGATILSGVHGRCAPGELLAIMGPSGSGKTSLLNALAGRTPKAKGAVLTGTVALEAKSAAFHSSQVDLAAIVAYVEQEDALFALSTVEETLMFVALFRMPSSSYQERKSRVDQIIDTLGLKTARNTIHDKPGQRGISGGERKRVSLGVELLHAPRLVFVDEPTSGLDSFQAQNVMVFLKELARAGHTVVCSIHQPRSSICQLFDQAVLLAGGRTAYVGAAGHACAEHFSGVRELPNFSRIGLPVPLDFNPVDHYLDVTSVDSRSSDREAQTKRTVEHILSQCPAPPAAPVPLKPAGILAPPELNRPSTVRVPHTMAFWLLLQRTWRENTRDKATLGFKYAANVFFTALYCYMYWQMDMSQTSLQSRVGLCFFMAQNQAFGSVIGTANAIPTQLKVVSRERAARLYDVFPFYVATCIVQLPLELFPQLFFGLILYAATGLRPGWDHALIYVAVLVAENFAGIALGMLLSASLDDTKQVPQVAPLFVVFQLLFSGFLLNQDSIPSLLRPIKHVTFIRYAFQALAVNEFRGNNGFVCDRGIFRMCLQGDDWLNQLSFEDVSITWNLKAMMGLIIGFNVLAFRILVSKKPQFLKMVMSKVPAQDAVIG</sequence>
<keyword evidence="5" id="KW-0067">ATP-binding</keyword>
<keyword evidence="7 8" id="KW-0472">Membrane</keyword>
<evidence type="ECO:0000256" key="6">
    <source>
        <dbReference type="ARBA" id="ARBA00022989"/>
    </source>
</evidence>
<dbReference type="InterPro" id="IPR003439">
    <property type="entry name" value="ABC_transporter-like_ATP-bd"/>
</dbReference>
<gene>
    <name evidence="10" type="ORF">PCOR1329_LOCUS45522</name>
</gene>
<dbReference type="Pfam" id="PF19055">
    <property type="entry name" value="ABC2_membrane_7"/>
    <property type="match status" value="1"/>
</dbReference>
<dbReference type="Gene3D" id="3.40.50.300">
    <property type="entry name" value="P-loop containing nucleotide triphosphate hydrolases"/>
    <property type="match status" value="1"/>
</dbReference>
<dbReference type="InterPro" id="IPR003593">
    <property type="entry name" value="AAA+_ATPase"/>
</dbReference>
<comment type="subcellular location">
    <subcellularLocation>
        <location evidence="1">Membrane</location>
        <topology evidence="1">Multi-pass membrane protein</topology>
    </subcellularLocation>
</comment>
<dbReference type="SUPFAM" id="SSF52540">
    <property type="entry name" value="P-loop containing nucleoside triphosphate hydrolases"/>
    <property type="match status" value="1"/>
</dbReference>
<feature type="non-terminal residue" evidence="10">
    <location>
        <position position="630"/>
    </location>
</feature>
<dbReference type="Pfam" id="PF00005">
    <property type="entry name" value="ABC_tran"/>
    <property type="match status" value="1"/>
</dbReference>
<dbReference type="InterPro" id="IPR013525">
    <property type="entry name" value="ABC2_TM"/>
</dbReference>
<keyword evidence="2" id="KW-0813">Transport</keyword>
<feature type="transmembrane region" description="Helical" evidence="8">
    <location>
        <begin position="506"/>
        <end position="523"/>
    </location>
</feature>
<name>A0ABN9U9G5_9DINO</name>
<dbReference type="InterPro" id="IPR050352">
    <property type="entry name" value="ABCG_transporters"/>
</dbReference>
<dbReference type="SMART" id="SM00382">
    <property type="entry name" value="AAA"/>
    <property type="match status" value="1"/>
</dbReference>
<dbReference type="Pfam" id="PF01061">
    <property type="entry name" value="ABC2_membrane"/>
    <property type="match status" value="1"/>
</dbReference>
<dbReference type="CDD" id="cd03213">
    <property type="entry name" value="ABCG_EPDR"/>
    <property type="match status" value="1"/>
</dbReference>
<evidence type="ECO:0000259" key="9">
    <source>
        <dbReference type="PROSITE" id="PS50893"/>
    </source>
</evidence>